<dbReference type="EC" id="5.1.3.13" evidence="3"/>
<dbReference type="GO" id="GO:0008830">
    <property type="term" value="F:dTDP-4-dehydrorhamnose 3,5-epimerase activity"/>
    <property type="evidence" value="ECO:0007669"/>
    <property type="project" value="UniProtKB-EC"/>
</dbReference>
<feature type="site" description="Participates in a stacking interaction with the thymidine ring of dTDP-4-oxo-6-deoxyglucose" evidence="9">
    <location>
        <position position="140"/>
    </location>
</feature>
<dbReference type="PANTHER" id="PTHR21047:SF2">
    <property type="entry name" value="THYMIDINE DIPHOSPHO-4-KETO-RHAMNOSE 3,5-EPIMERASE"/>
    <property type="match status" value="1"/>
</dbReference>
<dbReference type="EMBL" id="CP070505">
    <property type="protein sequence ID" value="QSL93004.1"/>
    <property type="molecule type" value="Genomic_DNA"/>
</dbReference>
<evidence type="ECO:0000256" key="6">
    <source>
        <dbReference type="ARBA" id="ARBA00031424"/>
    </source>
</evidence>
<gene>
    <name evidence="10" type="ORF">JWV26_01125</name>
</gene>
<dbReference type="PANTHER" id="PTHR21047">
    <property type="entry name" value="DTDP-6-DEOXY-D-GLUCOSE-3,5 EPIMERASE"/>
    <property type="match status" value="1"/>
</dbReference>
<evidence type="ECO:0000256" key="5">
    <source>
        <dbReference type="ARBA" id="ARBA00029758"/>
    </source>
</evidence>
<evidence type="ECO:0000256" key="3">
    <source>
        <dbReference type="ARBA" id="ARBA00012098"/>
    </source>
</evidence>
<dbReference type="SUPFAM" id="SSF51182">
    <property type="entry name" value="RmlC-like cupins"/>
    <property type="match status" value="1"/>
</dbReference>
<organism evidence="10 11">
    <name type="scientific">Ectopseudomonas toyotomiensis</name>
    <dbReference type="NCBI Taxonomy" id="554344"/>
    <lineage>
        <taxon>Bacteria</taxon>
        <taxon>Pseudomonadati</taxon>
        <taxon>Pseudomonadota</taxon>
        <taxon>Gammaproteobacteria</taxon>
        <taxon>Pseudomonadales</taxon>
        <taxon>Pseudomonadaceae</taxon>
        <taxon>Ectopseudomonas</taxon>
    </lineage>
</organism>
<dbReference type="RefSeq" id="WP_093050826.1">
    <property type="nucleotide sequence ID" value="NZ_CP070505.1"/>
</dbReference>
<evidence type="ECO:0000256" key="7">
    <source>
        <dbReference type="ARBA" id="ARBA00033311"/>
    </source>
</evidence>
<dbReference type="InterPro" id="IPR000888">
    <property type="entry name" value="RmlC-like"/>
</dbReference>
<dbReference type="InterPro" id="IPR014710">
    <property type="entry name" value="RmlC-like_jellyroll"/>
</dbReference>
<dbReference type="CDD" id="cd00438">
    <property type="entry name" value="cupin_RmlC"/>
    <property type="match status" value="1"/>
</dbReference>
<comment type="catalytic activity">
    <reaction evidence="1">
        <text>dTDP-4-dehydro-6-deoxy-alpha-D-glucose = dTDP-4-dehydro-beta-L-rhamnose</text>
        <dbReference type="Rhea" id="RHEA:16969"/>
        <dbReference type="ChEBI" id="CHEBI:57649"/>
        <dbReference type="ChEBI" id="CHEBI:62830"/>
        <dbReference type="EC" id="5.1.3.13"/>
    </reaction>
</comment>
<evidence type="ECO:0000313" key="11">
    <source>
        <dbReference type="Proteomes" id="UP000663658"/>
    </source>
</evidence>
<evidence type="ECO:0000256" key="9">
    <source>
        <dbReference type="PIRSR" id="PIRSR600888-3"/>
    </source>
</evidence>
<accession>A0ABD7DWW7</accession>
<evidence type="ECO:0000256" key="1">
    <source>
        <dbReference type="ARBA" id="ARBA00001298"/>
    </source>
</evidence>
<name>A0ABD7DWW7_9GAMM</name>
<sequence>MGLTVSTTSIDGLMRVDCDTHRDERGAFTRLFCADELALLLGGRRIVQINQSLTRQVGAVRGLHFQHFPRSEMKLVRCIRGRIWDVVVDLRRGSSSFLCWHAETLSAENRRLLVIPEGCAHGFQVLEEDSEMLYLHTEFYCPDAEGGICHDDPALAIEWPLPVRDLSARDRKHPLLTPDFIGLAP</sequence>
<reference evidence="10 11" key="1">
    <citation type="submission" date="2021-02" db="EMBL/GenBank/DDBJ databases">
        <title>Whole genome sequencing of Pseudomonas alcaliphila strain SM2.</title>
        <authorList>
            <person name="Alshamsi M.S."/>
            <person name="Sudalaimuthuasari N."/>
            <person name="Kundu B."/>
            <person name="AlMaskari R.S."/>
            <person name="Elmahi Y."/>
            <person name="Mundra S."/>
            <person name="Chandran S."/>
            <person name="Malik S."/>
            <person name="Hazzouri K.M."/>
            <person name="Amiri K.M.A."/>
        </authorList>
    </citation>
    <scope>NUCLEOTIDE SEQUENCE [LARGE SCALE GENOMIC DNA]</scope>
    <source>
        <strain evidence="10 11">SM2</strain>
    </source>
</reference>
<protein>
    <recommendedName>
        <fullName evidence="4">dTDP-4-dehydrorhamnose 3,5-epimerase</fullName>
        <ecNumber evidence="3">5.1.3.13</ecNumber>
    </recommendedName>
    <alternativeName>
        <fullName evidence="6">Thymidine diphospho-4-keto-rhamnose 3,5-epimerase</fullName>
    </alternativeName>
    <alternativeName>
        <fullName evidence="5">dTDP-4-keto-6-deoxyglucose 3,5-epimerase</fullName>
    </alternativeName>
    <alternativeName>
        <fullName evidence="7">dTDP-6-deoxy-D-xylo-4-hexulose 3,5-epimerase</fullName>
    </alternativeName>
</protein>
<evidence type="ECO:0000256" key="4">
    <source>
        <dbReference type="ARBA" id="ARBA00019595"/>
    </source>
</evidence>
<dbReference type="Gene3D" id="2.60.120.10">
    <property type="entry name" value="Jelly Rolls"/>
    <property type="match status" value="1"/>
</dbReference>
<dbReference type="Proteomes" id="UP000663658">
    <property type="component" value="Chromosome"/>
</dbReference>
<dbReference type="KEGG" id="pty:JWV26_01125"/>
<proteinExistence type="predicted"/>
<evidence type="ECO:0000256" key="2">
    <source>
        <dbReference type="ARBA" id="ARBA00001997"/>
    </source>
</evidence>
<dbReference type="InterPro" id="IPR011051">
    <property type="entry name" value="RmlC_Cupin_sf"/>
</dbReference>
<comment type="function">
    <text evidence="2">Catalyzes the epimerization of the C3' and C5'positions of dTDP-6-deoxy-D-xylo-4-hexulose, forming dTDP-6-deoxy-L-lyxo-4-hexulose.</text>
</comment>
<feature type="active site" description="Proton acceptor" evidence="8">
    <location>
        <position position="64"/>
    </location>
</feature>
<evidence type="ECO:0000256" key="8">
    <source>
        <dbReference type="PIRSR" id="PIRSR600888-1"/>
    </source>
</evidence>
<dbReference type="AlphaFoldDB" id="A0ABD7DWW7"/>
<dbReference type="Pfam" id="PF00908">
    <property type="entry name" value="dTDP_sugar_isom"/>
    <property type="match status" value="1"/>
</dbReference>
<feature type="active site" description="Proton donor" evidence="8">
    <location>
        <position position="134"/>
    </location>
</feature>
<evidence type="ECO:0000313" key="10">
    <source>
        <dbReference type="EMBL" id="QSL93004.1"/>
    </source>
</evidence>